<reference evidence="2 3" key="1">
    <citation type="submission" date="2019-11" db="EMBL/GenBank/DDBJ databases">
        <title>Comparative genomics of hydrocarbon-degrading Desulfosarcina strains.</title>
        <authorList>
            <person name="Watanabe M."/>
            <person name="Kojima H."/>
            <person name="Fukui M."/>
        </authorList>
    </citation>
    <scope>NUCLEOTIDE SEQUENCE [LARGE SCALE GENOMIC DNA]</scope>
    <source>
        <strain evidence="3">oXyS1</strain>
    </source>
</reference>
<evidence type="ECO:0000313" key="2">
    <source>
        <dbReference type="EMBL" id="BBO90535.1"/>
    </source>
</evidence>
<evidence type="ECO:0000256" key="1">
    <source>
        <dbReference type="SAM" id="Phobius"/>
    </source>
</evidence>
<keyword evidence="1" id="KW-0812">Transmembrane</keyword>
<dbReference type="Proteomes" id="UP000422108">
    <property type="component" value="Chromosome"/>
</dbReference>
<gene>
    <name evidence="2" type="ORF">DSCOOX_37150</name>
</gene>
<dbReference type="EMBL" id="AP021879">
    <property type="protein sequence ID" value="BBO90535.1"/>
    <property type="molecule type" value="Genomic_DNA"/>
</dbReference>
<dbReference type="AlphaFoldDB" id="A0A5K8AD28"/>
<protein>
    <recommendedName>
        <fullName evidence="4">DUF3944 domain-containing protein</fullName>
    </recommendedName>
</protein>
<name>A0A5K8AD28_9BACT</name>
<keyword evidence="1" id="KW-0472">Membrane</keyword>
<dbReference type="RefSeq" id="WP_155311585.1">
    <property type="nucleotide sequence ID" value="NZ_AP021879.1"/>
</dbReference>
<evidence type="ECO:0000313" key="3">
    <source>
        <dbReference type="Proteomes" id="UP000422108"/>
    </source>
</evidence>
<sequence length="272" mass="29913">MSEIKLREPDPDLIPLLRKCSSEELDNLVGYLTQKGGVSSQLKSTRAYRQWCPDHSKYADEIIAEIQKYGGNTIFNIARGGVGVTYRDIVLKVASRLKVKTAKDEPIDRIEEKLLMKVLEKSWEKMSDKEKKTLIEGIMPETGVDDLPKEFPTALLKAAIIAGGGIVSYRLSLIVAGAVARASLERGIAFVAGTSLARWSAAFAGAVGLGLTALWTLFDVLGPAYRVLVPCVLHISMLRQLHALRDSGLDPQQMPAGSEGTERREILFRKFS</sequence>
<keyword evidence="3" id="KW-1185">Reference proteome</keyword>
<proteinExistence type="predicted"/>
<evidence type="ECO:0008006" key="4">
    <source>
        <dbReference type="Google" id="ProtNLM"/>
    </source>
</evidence>
<accession>A0A5K8AD28</accession>
<feature type="transmembrane region" description="Helical" evidence="1">
    <location>
        <begin position="158"/>
        <end position="184"/>
    </location>
</feature>
<organism evidence="2 3">
    <name type="scientific">Desulfosarcina ovata subsp. ovata</name>
    <dbReference type="NCBI Taxonomy" id="2752305"/>
    <lineage>
        <taxon>Bacteria</taxon>
        <taxon>Pseudomonadati</taxon>
        <taxon>Thermodesulfobacteriota</taxon>
        <taxon>Desulfobacteria</taxon>
        <taxon>Desulfobacterales</taxon>
        <taxon>Desulfosarcinaceae</taxon>
        <taxon>Desulfosarcina</taxon>
    </lineage>
</organism>
<feature type="transmembrane region" description="Helical" evidence="1">
    <location>
        <begin position="196"/>
        <end position="218"/>
    </location>
</feature>
<keyword evidence="1" id="KW-1133">Transmembrane helix</keyword>